<dbReference type="PANTHER" id="PTHR46244">
    <property type="entry name" value="PHOSPHOENOLPYRUVATE-PROTEIN PHOSPHOTRANSFERASE"/>
    <property type="match status" value="1"/>
</dbReference>
<evidence type="ECO:0000256" key="6">
    <source>
        <dbReference type="ARBA" id="ARBA00022448"/>
    </source>
</evidence>
<dbReference type="PROSITE" id="PS51094">
    <property type="entry name" value="PTS_EIIA_TYPE_2"/>
    <property type="match status" value="1"/>
</dbReference>
<dbReference type="PROSITE" id="PS00369">
    <property type="entry name" value="PTS_HPR_HIS"/>
    <property type="match status" value="1"/>
</dbReference>
<keyword evidence="7" id="KW-0963">Cytoplasm</keyword>
<evidence type="ECO:0000256" key="4">
    <source>
        <dbReference type="ARBA" id="ARBA00007837"/>
    </source>
</evidence>
<dbReference type="GO" id="GO:0009401">
    <property type="term" value="P:phosphoenolpyruvate-dependent sugar phosphotransferase system"/>
    <property type="evidence" value="ECO:0007669"/>
    <property type="project" value="UniProtKB-KW"/>
</dbReference>
<dbReference type="SUPFAM" id="SSF47831">
    <property type="entry name" value="Enzyme I of the PEP:sugar phosphotransferase system HPr-binding (sub)domain"/>
    <property type="match status" value="1"/>
</dbReference>
<dbReference type="PRINTS" id="PR01736">
    <property type="entry name" value="PHPHTRNFRASE"/>
</dbReference>
<dbReference type="SUPFAM" id="SSF51621">
    <property type="entry name" value="Phosphoenolpyruvate/pyruvate domain"/>
    <property type="match status" value="1"/>
</dbReference>
<evidence type="ECO:0000256" key="11">
    <source>
        <dbReference type="ARBA" id="ARBA00022683"/>
    </source>
</evidence>
<dbReference type="NCBIfam" id="TIGR01417">
    <property type="entry name" value="PTS_I_fam"/>
    <property type="match status" value="1"/>
</dbReference>
<dbReference type="InterPro" id="IPR008279">
    <property type="entry name" value="PEP-util_enz_mobile_dom"/>
</dbReference>
<dbReference type="GO" id="GO:0016301">
    <property type="term" value="F:kinase activity"/>
    <property type="evidence" value="ECO:0007669"/>
    <property type="project" value="UniProtKB-KW"/>
</dbReference>
<dbReference type="Pfam" id="PF00391">
    <property type="entry name" value="PEP-utilizers"/>
    <property type="match status" value="1"/>
</dbReference>
<evidence type="ECO:0000256" key="10">
    <source>
        <dbReference type="ARBA" id="ARBA00022679"/>
    </source>
</evidence>
<gene>
    <name evidence="17" type="primary">ptsA</name>
    <name evidence="17" type="ORF">METEAL_32040</name>
</gene>
<dbReference type="InterPro" id="IPR000121">
    <property type="entry name" value="PEP_util_C"/>
</dbReference>
<evidence type="ECO:0000256" key="12">
    <source>
        <dbReference type="ARBA" id="ARBA00022723"/>
    </source>
</evidence>
<keyword evidence="13" id="KW-0418">Kinase</keyword>
<comment type="similarity">
    <text evidence="4">Belongs to the PEP-utilizing enzyme family.</text>
</comment>
<feature type="domain" description="HPr" evidence="16">
    <location>
        <begin position="1"/>
        <end position="97"/>
    </location>
</feature>
<evidence type="ECO:0000313" key="17">
    <source>
        <dbReference type="EMBL" id="BDU74030.1"/>
    </source>
</evidence>
<protein>
    <recommendedName>
        <fullName evidence="5">phosphoenolpyruvate--protein phosphotransferase</fullName>
        <ecNumber evidence="5">2.7.3.9</ecNumber>
    </recommendedName>
</protein>
<dbReference type="Gene3D" id="3.30.1340.10">
    <property type="entry name" value="HPr-like"/>
    <property type="match status" value="1"/>
</dbReference>
<keyword evidence="18" id="KW-1185">Reference proteome</keyword>
<dbReference type="Gene3D" id="3.50.30.10">
    <property type="entry name" value="Phosphohistidine domain"/>
    <property type="match status" value="1"/>
</dbReference>
<evidence type="ECO:0000259" key="16">
    <source>
        <dbReference type="PROSITE" id="PS51350"/>
    </source>
</evidence>
<dbReference type="KEGG" id="msil:METEAL_32040"/>
<evidence type="ECO:0000313" key="18">
    <source>
        <dbReference type="Proteomes" id="UP001238179"/>
    </source>
</evidence>
<evidence type="ECO:0000256" key="9">
    <source>
        <dbReference type="ARBA" id="ARBA00022597"/>
    </source>
</evidence>
<dbReference type="RefSeq" id="WP_316412701.1">
    <property type="nucleotide sequence ID" value="NZ_AP027080.1"/>
</dbReference>
<dbReference type="InterPro" id="IPR050499">
    <property type="entry name" value="PEP-utilizing_PTS_enzyme"/>
</dbReference>
<dbReference type="CDD" id="cd00211">
    <property type="entry name" value="PTS_IIA_fru"/>
    <property type="match status" value="1"/>
</dbReference>
<dbReference type="InterPro" id="IPR018274">
    <property type="entry name" value="PEP_util_AS"/>
</dbReference>
<evidence type="ECO:0000256" key="14">
    <source>
        <dbReference type="ARBA" id="ARBA00022842"/>
    </source>
</evidence>
<dbReference type="SUPFAM" id="SSF55804">
    <property type="entry name" value="Phoshotransferase/anion transport protein"/>
    <property type="match status" value="1"/>
</dbReference>
<accession>A0AA48KAE8</accession>
<evidence type="ECO:0000256" key="1">
    <source>
        <dbReference type="ARBA" id="ARBA00000683"/>
    </source>
</evidence>
<dbReference type="InterPro" id="IPR001020">
    <property type="entry name" value="PTS_HPr_His_P_site"/>
</dbReference>
<keyword evidence="6" id="KW-0813">Transport</keyword>
<comment type="cofactor">
    <cofactor evidence="2">
        <name>Mg(2+)</name>
        <dbReference type="ChEBI" id="CHEBI:18420"/>
    </cofactor>
</comment>
<dbReference type="Proteomes" id="UP001238179">
    <property type="component" value="Chromosome"/>
</dbReference>
<dbReference type="InterPro" id="IPR008731">
    <property type="entry name" value="PTS_EIN"/>
</dbReference>
<dbReference type="Gene3D" id="1.10.274.10">
    <property type="entry name" value="PtsI, HPr-binding domain"/>
    <property type="match status" value="1"/>
</dbReference>
<feature type="domain" description="PTS EIIA type-2" evidence="15">
    <location>
        <begin position="665"/>
        <end position="810"/>
    </location>
</feature>
<dbReference type="Gene3D" id="3.40.930.10">
    <property type="entry name" value="Mannitol-specific EII, Chain A"/>
    <property type="match status" value="1"/>
</dbReference>
<dbReference type="InterPro" id="IPR040442">
    <property type="entry name" value="Pyrv_kinase-like_dom_sf"/>
</dbReference>
<dbReference type="GO" id="GO:0008965">
    <property type="term" value="F:phosphoenolpyruvate-protein phosphotransferase activity"/>
    <property type="evidence" value="ECO:0007669"/>
    <property type="project" value="UniProtKB-EC"/>
</dbReference>
<evidence type="ECO:0000256" key="2">
    <source>
        <dbReference type="ARBA" id="ARBA00001946"/>
    </source>
</evidence>
<dbReference type="InterPro" id="IPR000032">
    <property type="entry name" value="HPr-like"/>
</dbReference>
<dbReference type="EC" id="2.7.3.9" evidence="5"/>
<sequence>MTRETVFAFPLPGGLHARPAAALRDRALAFDARCVFINDRTGARAPLGNLLGLLATDTRHRDPCRILAEGPGAELARADLADFLQGAFLACDAPGEPPRESPRAGIALRRILDGAGCAFHQGLPVAPGVGTGPAVLDRPPRTAIQGAPCADPAAASRDLHGALARVLEALRAGAALPGDPARAAVLEAQAAMLQDAEWIAVMEEGLAQGAPAAVYRGARWARARLLASGSPYLRERALDVQDLGDRLLAELGAAAPGVLELPGPCVVVAHDLTPSRLLALDRRLVRGLVLAEGAATSHTAILARNFGIPCVAGAGGPALAPGQRVTVDGDRGLVVPDPPAALEAYYGIQARERSRLPAPGAGLTSDGVPIGLQANILGAGEAGPAFACGAEGIGLFRSEMLFLDRDSAPGEEEQYQAYRQVLEAAAGRPVVLRLLDVGGDKPLPYLPLPPEANPYLGRRGVRWYALHPDLVRTQLRAAARASAHGDLRLMIPMVAEAAEIRAVRALMAEAAEAPLPLGIMVEVPAAALNLEALAREADFLCVGTNDLVQYLFAADRGDARVARASHDWHPATLRVLARIVAQASGRPLSLCGEMAGRPGLLPLLVGLGFRTLSLAPALLPEARRALARLDSARCRDLAERALASEDADAVEALLREGAGQGRTAELVTLDLIEPRASCASKEEAIKLLAERVAALGRARDPLALEEAAWERELTYATGVGFGFAVPHCKSTAVEIPSLAVLRLAEPVPWGSLDGLPVDCLLFLATPAGDGGQEHLRIFARLARKLMDPAFRDALRAAPSSQEILTLLGHQVITPI</sequence>
<reference evidence="18" key="1">
    <citation type="journal article" date="2023" name="Int. J. Syst. Evol. Microbiol.">
        <title>Mesoterricola silvestris gen. nov., sp. nov., Mesoterricola sediminis sp. nov., Geothrix oryzae sp. nov., Geothrix edaphica sp. nov., Geothrix rubra sp. nov., and Geothrix limicola sp. nov., six novel members of Acidobacteriota isolated from soils.</title>
        <authorList>
            <person name="Itoh H."/>
            <person name="Sugisawa Y."/>
            <person name="Mise K."/>
            <person name="Xu Z."/>
            <person name="Kuniyasu M."/>
            <person name="Ushijima N."/>
            <person name="Kawano K."/>
            <person name="Kobayashi E."/>
            <person name="Shiratori Y."/>
            <person name="Masuda Y."/>
            <person name="Senoo K."/>
        </authorList>
    </citation>
    <scope>NUCLEOTIDE SEQUENCE [LARGE SCALE GENOMIC DNA]</scope>
    <source>
        <strain evidence="18">W79</strain>
    </source>
</reference>
<evidence type="ECO:0000256" key="7">
    <source>
        <dbReference type="ARBA" id="ARBA00022490"/>
    </source>
</evidence>
<dbReference type="EMBL" id="AP027080">
    <property type="protein sequence ID" value="BDU74030.1"/>
    <property type="molecule type" value="Genomic_DNA"/>
</dbReference>
<evidence type="ECO:0000256" key="8">
    <source>
        <dbReference type="ARBA" id="ARBA00022553"/>
    </source>
</evidence>
<organism evidence="17 18">
    <name type="scientific">Mesoterricola silvestris</name>
    <dbReference type="NCBI Taxonomy" id="2927979"/>
    <lineage>
        <taxon>Bacteria</taxon>
        <taxon>Pseudomonadati</taxon>
        <taxon>Acidobacteriota</taxon>
        <taxon>Holophagae</taxon>
        <taxon>Holophagales</taxon>
        <taxon>Holophagaceae</taxon>
        <taxon>Mesoterricola</taxon>
    </lineage>
</organism>
<comment type="catalytic activity">
    <reaction evidence="1">
        <text>L-histidyl-[protein] + phosphoenolpyruvate = N(pros)-phospho-L-histidyl-[protein] + pyruvate</text>
        <dbReference type="Rhea" id="RHEA:23880"/>
        <dbReference type="Rhea" id="RHEA-COMP:9745"/>
        <dbReference type="Rhea" id="RHEA-COMP:9746"/>
        <dbReference type="ChEBI" id="CHEBI:15361"/>
        <dbReference type="ChEBI" id="CHEBI:29979"/>
        <dbReference type="ChEBI" id="CHEBI:58702"/>
        <dbReference type="ChEBI" id="CHEBI:64837"/>
        <dbReference type="EC" id="2.7.3.9"/>
    </reaction>
</comment>
<dbReference type="Pfam" id="PF00381">
    <property type="entry name" value="PTS-HPr"/>
    <property type="match status" value="1"/>
</dbReference>
<dbReference type="InterPro" id="IPR036637">
    <property type="entry name" value="Phosphohistidine_dom_sf"/>
</dbReference>
<keyword evidence="12" id="KW-0479">Metal-binding</keyword>
<evidence type="ECO:0000259" key="15">
    <source>
        <dbReference type="PROSITE" id="PS51094"/>
    </source>
</evidence>
<dbReference type="SUPFAM" id="SSF52009">
    <property type="entry name" value="Phosphohistidine domain"/>
    <property type="match status" value="1"/>
</dbReference>
<keyword evidence="11" id="KW-0598">Phosphotransferase system</keyword>
<dbReference type="InterPro" id="IPR036618">
    <property type="entry name" value="PtsI_HPr-bd_sf"/>
</dbReference>
<dbReference type="InterPro" id="IPR015813">
    <property type="entry name" value="Pyrv/PenolPyrv_kinase-like_dom"/>
</dbReference>
<dbReference type="PANTHER" id="PTHR46244:SF6">
    <property type="entry name" value="PHOSPHOENOLPYRUVATE-PROTEIN PHOSPHOTRANSFERASE"/>
    <property type="match status" value="1"/>
</dbReference>
<dbReference type="PROSITE" id="PS51350">
    <property type="entry name" value="PTS_HPR_DOM"/>
    <property type="match status" value="1"/>
</dbReference>
<dbReference type="InterPro" id="IPR006318">
    <property type="entry name" value="PTS_EI-like"/>
</dbReference>
<dbReference type="GO" id="GO:0005737">
    <property type="term" value="C:cytoplasm"/>
    <property type="evidence" value="ECO:0007669"/>
    <property type="project" value="UniProtKB-SubCell"/>
</dbReference>
<keyword evidence="9" id="KW-0762">Sugar transport</keyword>
<comment type="subcellular location">
    <subcellularLocation>
        <location evidence="3">Cytoplasm</location>
    </subcellularLocation>
</comment>
<dbReference type="PROSITE" id="PS00370">
    <property type="entry name" value="PEP_ENZYMES_PHOS_SITE"/>
    <property type="match status" value="1"/>
</dbReference>
<dbReference type="InterPro" id="IPR035895">
    <property type="entry name" value="HPr-like_sf"/>
</dbReference>
<dbReference type="GO" id="GO:0046872">
    <property type="term" value="F:metal ion binding"/>
    <property type="evidence" value="ECO:0007669"/>
    <property type="project" value="UniProtKB-KW"/>
</dbReference>
<dbReference type="Pfam" id="PF02896">
    <property type="entry name" value="PEP-utilizers_C"/>
    <property type="match status" value="1"/>
</dbReference>
<dbReference type="InterPro" id="IPR016152">
    <property type="entry name" value="PTrfase/Anion_transptr"/>
</dbReference>
<dbReference type="AlphaFoldDB" id="A0AA48KAE8"/>
<evidence type="ECO:0000256" key="13">
    <source>
        <dbReference type="ARBA" id="ARBA00022777"/>
    </source>
</evidence>
<evidence type="ECO:0000256" key="5">
    <source>
        <dbReference type="ARBA" id="ARBA00012232"/>
    </source>
</evidence>
<dbReference type="Gene3D" id="3.20.20.60">
    <property type="entry name" value="Phosphoenolpyruvate-binding domains"/>
    <property type="match status" value="1"/>
</dbReference>
<name>A0AA48KAE8_9BACT</name>
<keyword evidence="14" id="KW-0460">Magnesium</keyword>
<dbReference type="Pfam" id="PF05524">
    <property type="entry name" value="PEP-utilisers_N"/>
    <property type="match status" value="1"/>
</dbReference>
<dbReference type="InterPro" id="IPR002178">
    <property type="entry name" value="PTS_EIIA_type-2_dom"/>
</dbReference>
<dbReference type="SUPFAM" id="SSF55594">
    <property type="entry name" value="HPr-like"/>
    <property type="match status" value="1"/>
</dbReference>
<keyword evidence="10" id="KW-0808">Transferase</keyword>
<dbReference type="Pfam" id="PF00359">
    <property type="entry name" value="PTS_EIIA_2"/>
    <property type="match status" value="1"/>
</dbReference>
<keyword evidence="8" id="KW-0597">Phosphoprotein</keyword>
<proteinExistence type="inferred from homology"/>
<evidence type="ECO:0000256" key="3">
    <source>
        <dbReference type="ARBA" id="ARBA00004496"/>
    </source>
</evidence>